<name>A0ABT5KGR0_9BURK</name>
<dbReference type="Pfam" id="PF11139">
    <property type="entry name" value="SfLAP"/>
    <property type="match status" value="1"/>
</dbReference>
<keyword evidence="1" id="KW-0472">Membrane</keyword>
<dbReference type="Proteomes" id="UP001221189">
    <property type="component" value="Unassembled WGS sequence"/>
</dbReference>
<organism evidence="2 3">
    <name type="scientific">Roseateles albus</name>
    <dbReference type="NCBI Taxonomy" id="2987525"/>
    <lineage>
        <taxon>Bacteria</taxon>
        <taxon>Pseudomonadati</taxon>
        <taxon>Pseudomonadota</taxon>
        <taxon>Betaproteobacteria</taxon>
        <taxon>Burkholderiales</taxon>
        <taxon>Sphaerotilaceae</taxon>
        <taxon>Roseateles</taxon>
    </lineage>
</organism>
<keyword evidence="3" id="KW-1185">Reference proteome</keyword>
<keyword evidence="1" id="KW-1133">Transmembrane helix</keyword>
<keyword evidence="1" id="KW-0812">Transmembrane</keyword>
<reference evidence="2 3" key="1">
    <citation type="submission" date="2022-10" db="EMBL/GenBank/DDBJ databases">
        <title>Paucibacter sp. hw1 Genome sequencing.</title>
        <authorList>
            <person name="Park S."/>
        </authorList>
    </citation>
    <scope>NUCLEOTIDE SEQUENCE [LARGE SCALE GENOMIC DNA]</scope>
    <source>
        <strain evidence="3">hw1</strain>
    </source>
</reference>
<sequence length="227" mass="23959">MNTSFAASLAEILPYALLIALSPISLVAIILNLFSRRARQNGPAFLAGWVLGLGLICGAAVVLIEAGEEAYALSPSLLESVGRTLLGAVLLLAAWRQWQKRQLAPSTPKWMAAIESFSPRKAGLAGFLLSGFTNPKNTVLIVAAGISITHAGLSRPDAALLILLFVVFASLGVFIPLCYFLMGGSAAKAVLKVWQLALVKHNALVMAVMLLIFGLLLVTKGLRGLIA</sequence>
<comment type="caution">
    <text evidence="2">The sequence shown here is derived from an EMBL/GenBank/DDBJ whole genome shotgun (WGS) entry which is preliminary data.</text>
</comment>
<dbReference type="EMBL" id="JAQQXT010000010">
    <property type="protein sequence ID" value="MDC8773107.1"/>
    <property type="molecule type" value="Genomic_DNA"/>
</dbReference>
<proteinExistence type="predicted"/>
<protein>
    <submittedName>
        <fullName evidence="2">GAP family protein</fullName>
    </submittedName>
</protein>
<accession>A0ABT5KGR0</accession>
<dbReference type="InterPro" id="IPR021315">
    <property type="entry name" value="Gap/Sap"/>
</dbReference>
<feature type="transmembrane region" description="Helical" evidence="1">
    <location>
        <begin position="46"/>
        <end position="64"/>
    </location>
</feature>
<feature type="transmembrane region" description="Helical" evidence="1">
    <location>
        <begin position="12"/>
        <end position="34"/>
    </location>
</feature>
<gene>
    <name evidence="2" type="ORF">PRZ03_16085</name>
</gene>
<feature type="transmembrane region" description="Helical" evidence="1">
    <location>
        <begin position="158"/>
        <end position="182"/>
    </location>
</feature>
<evidence type="ECO:0000256" key="1">
    <source>
        <dbReference type="SAM" id="Phobius"/>
    </source>
</evidence>
<evidence type="ECO:0000313" key="2">
    <source>
        <dbReference type="EMBL" id="MDC8773107.1"/>
    </source>
</evidence>
<evidence type="ECO:0000313" key="3">
    <source>
        <dbReference type="Proteomes" id="UP001221189"/>
    </source>
</evidence>
<dbReference type="RefSeq" id="WP_273601285.1">
    <property type="nucleotide sequence ID" value="NZ_JAQQXT010000010.1"/>
</dbReference>
<feature type="transmembrane region" description="Helical" evidence="1">
    <location>
        <begin position="202"/>
        <end position="222"/>
    </location>
</feature>